<accession>A0A9W8ZVL8</accession>
<evidence type="ECO:0000313" key="3">
    <source>
        <dbReference type="EMBL" id="KAJ4468186.1"/>
    </source>
</evidence>
<dbReference type="Proteomes" id="UP001150266">
    <property type="component" value="Unassembled WGS sequence"/>
</dbReference>
<proteinExistence type="predicted"/>
<dbReference type="EMBL" id="JAOTPV010000037">
    <property type="protein sequence ID" value="KAJ4468186.1"/>
    <property type="molecule type" value="Genomic_DNA"/>
</dbReference>
<feature type="region of interest" description="Disordered" evidence="2">
    <location>
        <begin position="1"/>
        <end position="32"/>
    </location>
</feature>
<gene>
    <name evidence="3" type="ORF">J3R30DRAFT_1683902</name>
</gene>
<name>A0A9W8ZVL8_9AGAR</name>
<dbReference type="OrthoDB" id="419631at2759"/>
<dbReference type="AlphaFoldDB" id="A0A9W8ZVL8"/>
<comment type="caution">
    <text evidence="3">The sequence shown here is derived from an EMBL/GenBank/DDBJ whole genome shotgun (WGS) entry which is preliminary data.</text>
</comment>
<organism evidence="3 4">
    <name type="scientific">Lentinula aciculospora</name>
    <dbReference type="NCBI Taxonomy" id="153920"/>
    <lineage>
        <taxon>Eukaryota</taxon>
        <taxon>Fungi</taxon>
        <taxon>Dikarya</taxon>
        <taxon>Basidiomycota</taxon>
        <taxon>Agaricomycotina</taxon>
        <taxon>Agaricomycetes</taxon>
        <taxon>Agaricomycetidae</taxon>
        <taxon>Agaricales</taxon>
        <taxon>Marasmiineae</taxon>
        <taxon>Omphalotaceae</taxon>
        <taxon>Lentinula</taxon>
    </lineage>
</organism>
<reference evidence="3" key="1">
    <citation type="submission" date="2022-08" db="EMBL/GenBank/DDBJ databases">
        <title>A Global Phylogenomic Analysis of the Shiitake Genus Lentinula.</title>
        <authorList>
            <consortium name="DOE Joint Genome Institute"/>
            <person name="Sierra-Patev S."/>
            <person name="Min B."/>
            <person name="Naranjo-Ortiz M."/>
            <person name="Looney B."/>
            <person name="Konkel Z."/>
            <person name="Slot J.C."/>
            <person name="Sakamoto Y."/>
            <person name="Steenwyk J.L."/>
            <person name="Rokas A."/>
            <person name="Carro J."/>
            <person name="Camarero S."/>
            <person name="Ferreira P."/>
            <person name="Molpeceres G."/>
            <person name="Ruiz-Duenas F.J."/>
            <person name="Serrano A."/>
            <person name="Henrissat B."/>
            <person name="Drula E."/>
            <person name="Hughes K.W."/>
            <person name="Mata J.L."/>
            <person name="Ishikawa N.K."/>
            <person name="Vargas-Isla R."/>
            <person name="Ushijima S."/>
            <person name="Smith C.A."/>
            <person name="Ahrendt S."/>
            <person name="Andreopoulos W."/>
            <person name="He G."/>
            <person name="Labutti K."/>
            <person name="Lipzen A."/>
            <person name="Ng V."/>
            <person name="Riley R."/>
            <person name="Sandor L."/>
            <person name="Barry K."/>
            <person name="Martinez A.T."/>
            <person name="Xiao Y."/>
            <person name="Gibbons J.G."/>
            <person name="Terashima K."/>
            <person name="Grigoriev I.V."/>
            <person name="Hibbett D.S."/>
        </authorList>
    </citation>
    <scope>NUCLEOTIDE SEQUENCE</scope>
    <source>
        <strain evidence="3">JLM2183</strain>
    </source>
</reference>
<keyword evidence="1" id="KW-0175">Coiled coil</keyword>
<feature type="coiled-coil region" evidence="1">
    <location>
        <begin position="422"/>
        <end position="460"/>
    </location>
</feature>
<protein>
    <recommendedName>
        <fullName evidence="5">Hyaluronan-mediated motility receptor C-terminal domain-containing protein</fullName>
    </recommendedName>
</protein>
<keyword evidence="4" id="KW-1185">Reference proteome</keyword>
<feature type="coiled-coil region" evidence="1">
    <location>
        <begin position="191"/>
        <end position="218"/>
    </location>
</feature>
<feature type="coiled-coil region" evidence="1">
    <location>
        <begin position="285"/>
        <end position="360"/>
    </location>
</feature>
<evidence type="ECO:0000313" key="4">
    <source>
        <dbReference type="Proteomes" id="UP001150266"/>
    </source>
</evidence>
<evidence type="ECO:0000256" key="2">
    <source>
        <dbReference type="SAM" id="MobiDB-lite"/>
    </source>
</evidence>
<feature type="coiled-coil region" evidence="1">
    <location>
        <begin position="54"/>
        <end position="102"/>
    </location>
</feature>
<evidence type="ECO:0000256" key="1">
    <source>
        <dbReference type="SAM" id="Coils"/>
    </source>
</evidence>
<sequence>MSRSRAHSAESKPSVLKTKGNGIKQTSPTHESAERYAILQGKVDDLEQIHNEGKKAHQAEVERLKSELARLHKANAELTDRMDKQKKQKDALELRVSELKKISNSDKAEIKDLGVKLRMSEHQRTQMTAKHGEMVDMKKALQALETRRKEECKERDRKIGELEKSLLGEQKKREMGESQVKEVKAREDVELNKMKGVVEKLKTEIVTARDEVQQMEDRLETTIFEANSTKESLLTQLEEHKIILSVVAEQYGSLASTTVTKTTFERLKFENCALQLQAVRSSRKLGNTEAQVSELANLIRQSNEENQLLRRSIKDMTQELFSYIENATSKPPPPPSYAELDEIIEELDCASEKSREEETRIYVETLQLEAEIYHLQHDDLLFAYADAEAELHETSAVASKLPEVEQQRDTLQELLQATSVTVERVRSSSDRFKQQVVELEEKLKVEVNKAGEALQKEKETVHRLMTTVQTLRMAEDGLKAENELLTSELTDAERFQEGYYSLSEELEGLLDRNALAEDEAQRLSKVNAEIIGHHNPLQRIMYLEKIRNELSETKQVRVDVHSRTSRFICDLQKLLVSTRTTALVAAQNQELENELNMFKSVAVPFEFKPGTKFTRMTRPPLMNFNKSTSVSPAAGDMTMDEIL</sequence>
<evidence type="ECO:0008006" key="5">
    <source>
        <dbReference type="Google" id="ProtNLM"/>
    </source>
</evidence>